<dbReference type="SUPFAM" id="SSF53254">
    <property type="entry name" value="Phosphoglycerate mutase-like"/>
    <property type="match status" value="1"/>
</dbReference>
<organism evidence="4 5">
    <name type="scientific">Prevotella heparinolytica</name>
    <dbReference type="NCBI Taxonomy" id="28113"/>
    <lineage>
        <taxon>Bacteria</taxon>
        <taxon>Pseudomonadati</taxon>
        <taxon>Bacteroidota</taxon>
        <taxon>Bacteroidia</taxon>
        <taxon>Bacteroidales</taxon>
        <taxon>Bacteroidaceae</taxon>
        <taxon>Bacteroides</taxon>
    </lineage>
</organism>
<comment type="caution">
    <text evidence="4">The sequence shown here is derived from an EMBL/GenBank/DDBJ whole genome shotgun (WGS) entry which is preliminary data.</text>
</comment>
<gene>
    <name evidence="4" type="ORF">EII33_03440</name>
</gene>
<keyword evidence="2" id="KW-0732">Signal</keyword>
<evidence type="ECO:0000256" key="1">
    <source>
        <dbReference type="ARBA" id="ARBA00004370"/>
    </source>
</evidence>
<dbReference type="Gene3D" id="3.40.50.1240">
    <property type="entry name" value="Phosphoglycerate mutase-like"/>
    <property type="match status" value="1"/>
</dbReference>
<dbReference type="RefSeq" id="WP_125238548.1">
    <property type="nucleotide sequence ID" value="NZ_RQYF01000009.1"/>
</dbReference>
<name>A0A3P2AAL7_9BACE</name>
<proteinExistence type="predicted"/>
<evidence type="ECO:0000313" key="4">
    <source>
        <dbReference type="EMBL" id="RRD92549.1"/>
    </source>
</evidence>
<dbReference type="EMBL" id="RQYF01000009">
    <property type="protein sequence ID" value="RRD92549.1"/>
    <property type="molecule type" value="Genomic_DNA"/>
</dbReference>
<keyword evidence="3" id="KW-0472">Membrane</keyword>
<dbReference type="GO" id="GO:0016020">
    <property type="term" value="C:membrane"/>
    <property type="evidence" value="ECO:0007669"/>
    <property type="project" value="UniProtKB-SubCell"/>
</dbReference>
<dbReference type="PANTHER" id="PTHR20963:SF8">
    <property type="entry name" value="MULTIPLE INOSITOL POLYPHOSPHATE PHOSPHATASE 1"/>
    <property type="match status" value="1"/>
</dbReference>
<dbReference type="InterPro" id="IPR029033">
    <property type="entry name" value="His_PPase_superfam"/>
</dbReference>
<evidence type="ECO:0000256" key="3">
    <source>
        <dbReference type="ARBA" id="ARBA00023136"/>
    </source>
</evidence>
<dbReference type="PANTHER" id="PTHR20963">
    <property type="entry name" value="MULTIPLE INOSITOL POLYPHOSPHATE PHOSPHATASE-RELATED"/>
    <property type="match status" value="1"/>
</dbReference>
<evidence type="ECO:0000256" key="2">
    <source>
        <dbReference type="ARBA" id="ARBA00022729"/>
    </source>
</evidence>
<accession>A0A3P2AAL7</accession>
<dbReference type="Proteomes" id="UP000279562">
    <property type="component" value="Unassembled WGS sequence"/>
</dbReference>
<reference evidence="4 5" key="1">
    <citation type="submission" date="2018-11" db="EMBL/GenBank/DDBJ databases">
        <title>Genomes From Bacteria Associated with the Canine Oral Cavity: a Test Case for Automated Genome-Based Taxonomic Assignment.</title>
        <authorList>
            <person name="Coil D.A."/>
            <person name="Jospin G."/>
            <person name="Darling A.E."/>
            <person name="Wallis C."/>
            <person name="Davis I.J."/>
            <person name="Harris S."/>
            <person name="Eisen J.A."/>
            <person name="Holcombe L.J."/>
            <person name="O'Flynn C."/>
        </authorList>
    </citation>
    <scope>NUCLEOTIDE SEQUENCE [LARGE SCALE GENOMIC DNA]</scope>
    <source>
        <strain evidence="4 5">OH1047_COT-310</strain>
    </source>
</reference>
<comment type="subcellular location">
    <subcellularLocation>
        <location evidence="1">Membrane</location>
    </subcellularLocation>
</comment>
<keyword evidence="5" id="KW-1185">Reference proteome</keyword>
<protein>
    <submittedName>
        <fullName evidence="4">Histidine acid phosphatase</fullName>
    </submittedName>
</protein>
<evidence type="ECO:0000313" key="5">
    <source>
        <dbReference type="Proteomes" id="UP000279562"/>
    </source>
</evidence>
<dbReference type="AlphaFoldDB" id="A0A3P2AAL7"/>
<sequence length="428" mass="49735">MKRIFFLWIYTLVTGFVYSQTIEQVITENRSLTANNYQAYPEPTWQQSPAPQGYVPFYISTYNRHGSRFLINPKDYTYPQQVLGKADSANVLTSAGKRTLDVVNRMNAMAEKRLGELTPAGARQHRGIARRMYHNFPEVFADSAGIDARSTIVIRCILSMMNECMELQGLNPALRISTDASLHDMPYLNRDNAKLNELSRLPEAEATRRHIAQKYVHPQRLMAALFSDSLFVKRHVEPARLMNNLFDIACNMQSHDTDMELYSLFTNRECIDLWSKNNISWYLYGGAAPQTKGWMPYKEAELLRNILCTADEFLSTGRHGATLRFGHESCLLPLVALLELEHYGRTYTDMDSLAEHWRSFEVFPMASNVQFVFYRKPGSDDILVKVLLNEKERHMPVSTDMYPYYHWKDVKQYYDVKLRKYDESEYKN</sequence>